<organism evidence="12 13">
    <name type="scientific">Piscirickettsia litoralis</name>
    <dbReference type="NCBI Taxonomy" id="1891921"/>
    <lineage>
        <taxon>Bacteria</taxon>
        <taxon>Pseudomonadati</taxon>
        <taxon>Pseudomonadota</taxon>
        <taxon>Gammaproteobacteria</taxon>
        <taxon>Thiotrichales</taxon>
        <taxon>Piscirickettsiaceae</taxon>
        <taxon>Piscirickettsia</taxon>
    </lineage>
</organism>
<dbReference type="SMART" id="SM00477">
    <property type="entry name" value="NUC"/>
    <property type="match status" value="1"/>
</dbReference>
<feature type="domain" description="ENPP1-3/EXOG-like endonuclease/phosphodiesterase" evidence="10">
    <location>
        <begin position="47"/>
        <end position="239"/>
    </location>
</feature>
<dbReference type="InterPro" id="IPR044925">
    <property type="entry name" value="His-Me_finger_sf"/>
</dbReference>
<keyword evidence="4 8" id="KW-0479">Metal-binding</keyword>
<dbReference type="Pfam" id="PF01223">
    <property type="entry name" value="Endonuclease_NS"/>
    <property type="match status" value="1"/>
</dbReference>
<dbReference type="PROSITE" id="PS01070">
    <property type="entry name" value="NUCLEASE_NON_SPEC"/>
    <property type="match status" value="1"/>
</dbReference>
<dbReference type="RefSeq" id="WP_069313486.1">
    <property type="nucleotide sequence ID" value="NZ_MDTU01000001.1"/>
</dbReference>
<dbReference type="SUPFAM" id="SSF54060">
    <property type="entry name" value="His-Me finger endonucleases"/>
    <property type="match status" value="1"/>
</dbReference>
<keyword evidence="9" id="KW-0732">Signal</keyword>
<dbReference type="InterPro" id="IPR001604">
    <property type="entry name" value="Endo_G_ENPP1-like_dom"/>
</dbReference>
<evidence type="ECO:0000256" key="3">
    <source>
        <dbReference type="ARBA" id="ARBA00022722"/>
    </source>
</evidence>
<evidence type="ECO:0000256" key="8">
    <source>
        <dbReference type="RuleBase" id="RU366055"/>
    </source>
</evidence>
<evidence type="ECO:0000259" key="10">
    <source>
        <dbReference type="SMART" id="SM00477"/>
    </source>
</evidence>
<evidence type="ECO:0000259" key="11">
    <source>
        <dbReference type="SMART" id="SM00892"/>
    </source>
</evidence>
<dbReference type="CDD" id="cd00091">
    <property type="entry name" value="NUC"/>
    <property type="match status" value="1"/>
</dbReference>
<comment type="caution">
    <text evidence="12">The sequence shown here is derived from an EMBL/GenBank/DDBJ whole genome shotgun (WGS) entry which is preliminary data.</text>
</comment>
<proteinExistence type="inferred from homology"/>
<dbReference type="EMBL" id="MDTU01000001">
    <property type="protein sequence ID" value="ODN43689.1"/>
    <property type="molecule type" value="Genomic_DNA"/>
</dbReference>
<keyword evidence="5 8" id="KW-0255">Endonuclease</keyword>
<evidence type="ECO:0000256" key="7">
    <source>
        <dbReference type="ARBA" id="ARBA00022842"/>
    </source>
</evidence>
<comment type="similarity">
    <text evidence="2 8">Belongs to the DNA/RNA non-specific endonuclease family.</text>
</comment>
<feature type="chain" id="PRO_5045461574" description="Endonuclease" evidence="9">
    <location>
        <begin position="24"/>
        <end position="257"/>
    </location>
</feature>
<dbReference type="PANTHER" id="PTHR13966:SF5">
    <property type="entry name" value="ENDONUCLEASE G, MITOCHONDRIAL"/>
    <property type="match status" value="1"/>
</dbReference>
<name>A0ABX3A4Z4_9GAMM</name>
<accession>A0ABX3A4Z4</accession>
<feature type="signal peptide" evidence="9">
    <location>
        <begin position="1"/>
        <end position="23"/>
    </location>
</feature>
<evidence type="ECO:0000313" key="12">
    <source>
        <dbReference type="EMBL" id="ODN43689.1"/>
    </source>
</evidence>
<protein>
    <recommendedName>
        <fullName evidence="8">Endonuclease</fullName>
        <ecNumber evidence="8">3.1.30.-</ecNumber>
    </recommendedName>
</protein>
<dbReference type="Proteomes" id="UP000094329">
    <property type="component" value="Unassembled WGS sequence"/>
</dbReference>
<evidence type="ECO:0000256" key="6">
    <source>
        <dbReference type="ARBA" id="ARBA00022801"/>
    </source>
</evidence>
<keyword evidence="3 8" id="KW-0540">Nuclease</keyword>
<gene>
    <name evidence="12" type="ORF">BGC07_13245</name>
</gene>
<keyword evidence="7" id="KW-0460">Magnesium</keyword>
<reference evidence="12 13" key="1">
    <citation type="submission" date="2016-08" db="EMBL/GenBank/DDBJ databases">
        <title>Draft genome sequence of Candidatus Piscirickettsia litoralis, from seawater.</title>
        <authorList>
            <person name="Wan X."/>
            <person name="Lee A.J."/>
            <person name="Hou S."/>
            <person name="Donachie S.P."/>
        </authorList>
    </citation>
    <scope>NUCLEOTIDE SEQUENCE [LARGE SCALE GENOMIC DNA]</scope>
    <source>
        <strain evidence="12 13">Y2</strain>
    </source>
</reference>
<dbReference type="InterPro" id="IPR040255">
    <property type="entry name" value="Non-specific_endonuclease"/>
</dbReference>
<dbReference type="InterPro" id="IPR020821">
    <property type="entry name" value="ENPP1-3/EXOG-like_nuc-like"/>
</dbReference>
<sequence length="257" mass="28856">MKKVPTILTLTAVISFTLSITQAAQGFDCHGFLKNGNPGHVDQYLCREAYTVGYNYQTKQPTWVASKLTGESVNKHIKRKDKFKPDSSIPVQYRAELSDYSHSGYDRGHLMPYASADIDQASANESFLLSNMSPQKSGLNRQGWAALESDVRFWAKYKKEVYVYTGPVFQGKNIKSIGNGVKVPTAFFKIIYAPQQHQAIAFVMPNAQVSKSKVSDYRTNIATIEKLTGMQFLTALPQTERNKLISTTAKMWRVSYS</sequence>
<keyword evidence="13" id="KW-1185">Reference proteome</keyword>
<comment type="cofactor">
    <cofactor evidence="1 8">
        <name>Mg(2+)</name>
        <dbReference type="ChEBI" id="CHEBI:18420"/>
    </cofactor>
</comment>
<dbReference type="PANTHER" id="PTHR13966">
    <property type="entry name" value="ENDONUCLEASE RELATED"/>
    <property type="match status" value="1"/>
</dbReference>
<keyword evidence="6 8" id="KW-0378">Hydrolase</keyword>
<dbReference type="GO" id="GO:0004519">
    <property type="term" value="F:endonuclease activity"/>
    <property type="evidence" value="ECO:0007669"/>
    <property type="project" value="UniProtKB-KW"/>
</dbReference>
<evidence type="ECO:0000256" key="9">
    <source>
        <dbReference type="SAM" id="SignalP"/>
    </source>
</evidence>
<dbReference type="InterPro" id="IPR044929">
    <property type="entry name" value="DNA/RNA_non-sp_Endonuclease_sf"/>
</dbReference>
<evidence type="ECO:0000256" key="1">
    <source>
        <dbReference type="ARBA" id="ARBA00001946"/>
    </source>
</evidence>
<dbReference type="SMART" id="SM00892">
    <property type="entry name" value="Endonuclease_NS"/>
    <property type="match status" value="1"/>
</dbReference>
<evidence type="ECO:0000256" key="5">
    <source>
        <dbReference type="ARBA" id="ARBA00022759"/>
    </source>
</evidence>
<evidence type="ECO:0000256" key="4">
    <source>
        <dbReference type="ARBA" id="ARBA00022723"/>
    </source>
</evidence>
<dbReference type="Gene3D" id="3.40.570.10">
    <property type="entry name" value="Extracellular Endonuclease, subunit A"/>
    <property type="match status" value="1"/>
</dbReference>
<evidence type="ECO:0000256" key="2">
    <source>
        <dbReference type="ARBA" id="ARBA00010052"/>
    </source>
</evidence>
<feature type="domain" description="DNA/RNA non-specific endonuclease/pyrophosphatase/phosphodiesterase" evidence="11">
    <location>
        <begin position="46"/>
        <end position="239"/>
    </location>
</feature>
<dbReference type="EC" id="3.1.30.-" evidence="8"/>
<evidence type="ECO:0000313" key="13">
    <source>
        <dbReference type="Proteomes" id="UP000094329"/>
    </source>
</evidence>
<dbReference type="InterPro" id="IPR018524">
    <property type="entry name" value="DNA/RNA_endonuclease_AS"/>
</dbReference>